<sequence>MALRPCKVLIAGWGIVGLAFAIVMEMIGVDYFLLEAYSAIVTEVGAGICLMPNGVRVLDQLGCYEDLLSSNITELLSVGFRNTDGEPLAPSLDGSVITERYSILPLLCVLLNTFTYTLEISDKFKGVSQKCVARVSHAEDHVEVTASDGSTFRGDILVGADGTHSRVRKEMLSHA</sequence>
<dbReference type="SUPFAM" id="SSF51905">
    <property type="entry name" value="FAD/NAD(P)-binding domain"/>
    <property type="match status" value="1"/>
</dbReference>
<dbReference type="PRINTS" id="PR00420">
    <property type="entry name" value="RNGMNOXGNASE"/>
</dbReference>
<organism evidence="6 7">
    <name type="scientific">Petromyces alliaceus</name>
    <name type="common">Aspergillus alliaceus</name>
    <dbReference type="NCBI Taxonomy" id="209559"/>
    <lineage>
        <taxon>Eukaryota</taxon>
        <taxon>Fungi</taxon>
        <taxon>Dikarya</taxon>
        <taxon>Ascomycota</taxon>
        <taxon>Pezizomycotina</taxon>
        <taxon>Eurotiomycetes</taxon>
        <taxon>Eurotiomycetidae</taxon>
        <taxon>Eurotiales</taxon>
        <taxon>Aspergillaceae</taxon>
        <taxon>Aspergillus</taxon>
        <taxon>Aspergillus subgen. Circumdati</taxon>
    </lineage>
</organism>
<dbReference type="EMBL" id="SPNV01000007">
    <property type="protein sequence ID" value="KAF5866585.1"/>
    <property type="molecule type" value="Genomic_DNA"/>
</dbReference>
<dbReference type="InterPro" id="IPR050562">
    <property type="entry name" value="FAD_mOase_fung"/>
</dbReference>
<evidence type="ECO:0000313" key="7">
    <source>
        <dbReference type="Proteomes" id="UP000541154"/>
    </source>
</evidence>
<proteinExistence type="inferred from homology"/>
<feature type="domain" description="FAD-binding" evidence="5">
    <location>
        <begin position="6"/>
        <end position="170"/>
    </location>
</feature>
<keyword evidence="4" id="KW-0560">Oxidoreductase</keyword>
<dbReference type="InterPro" id="IPR002938">
    <property type="entry name" value="FAD-bd"/>
</dbReference>
<evidence type="ECO:0000256" key="2">
    <source>
        <dbReference type="ARBA" id="ARBA00022630"/>
    </source>
</evidence>
<dbReference type="PANTHER" id="PTHR47356">
    <property type="entry name" value="FAD-DEPENDENT MONOOXYGENASE ASQG-RELATED"/>
    <property type="match status" value="1"/>
</dbReference>
<dbReference type="Gene3D" id="3.50.50.60">
    <property type="entry name" value="FAD/NAD(P)-binding domain"/>
    <property type="match status" value="1"/>
</dbReference>
<protein>
    <recommendedName>
        <fullName evidence="5">FAD-binding domain-containing protein</fullName>
    </recommendedName>
</protein>
<evidence type="ECO:0000256" key="1">
    <source>
        <dbReference type="ARBA" id="ARBA00007992"/>
    </source>
</evidence>
<dbReference type="GO" id="GO:0004497">
    <property type="term" value="F:monooxygenase activity"/>
    <property type="evidence" value="ECO:0007669"/>
    <property type="project" value="InterPro"/>
</dbReference>
<evidence type="ECO:0000256" key="3">
    <source>
        <dbReference type="ARBA" id="ARBA00022827"/>
    </source>
</evidence>
<name>A0A8H6AGZ0_PETAA</name>
<gene>
    <name evidence="6" type="ORF">ETB97_011470</name>
</gene>
<keyword evidence="2" id="KW-0285">Flavoprotein</keyword>
<comment type="caution">
    <text evidence="6">The sequence shown here is derived from an EMBL/GenBank/DDBJ whole genome shotgun (WGS) entry which is preliminary data.</text>
</comment>
<keyword evidence="7" id="KW-1185">Reference proteome</keyword>
<reference evidence="6 7" key="1">
    <citation type="submission" date="2019-04" db="EMBL/GenBank/DDBJ databases">
        <title>Aspergillus burnettii sp. nov., novel species from soil in southeast Queensland.</title>
        <authorList>
            <person name="Gilchrist C.L.M."/>
            <person name="Pitt J.I."/>
            <person name="Lange L."/>
            <person name="Lacey H.J."/>
            <person name="Vuong D."/>
            <person name="Midgley D.J."/>
            <person name="Greenfield P."/>
            <person name="Bradbury M."/>
            <person name="Lacey E."/>
            <person name="Busk P.K."/>
            <person name="Pilgaard B."/>
            <person name="Chooi Y.H."/>
            <person name="Piggott A.M."/>
        </authorList>
    </citation>
    <scope>NUCLEOTIDE SEQUENCE [LARGE SCALE GENOMIC DNA]</scope>
    <source>
        <strain evidence="6 7">FRR 5400</strain>
    </source>
</reference>
<accession>A0A8H6AGZ0</accession>
<evidence type="ECO:0000256" key="4">
    <source>
        <dbReference type="ARBA" id="ARBA00023002"/>
    </source>
</evidence>
<dbReference type="GO" id="GO:0071949">
    <property type="term" value="F:FAD binding"/>
    <property type="evidence" value="ECO:0007669"/>
    <property type="project" value="InterPro"/>
</dbReference>
<keyword evidence="3" id="KW-0274">FAD</keyword>
<dbReference type="PANTHER" id="PTHR47356:SF2">
    <property type="entry name" value="FAD-BINDING DOMAIN-CONTAINING PROTEIN-RELATED"/>
    <property type="match status" value="1"/>
</dbReference>
<dbReference type="Pfam" id="PF01494">
    <property type="entry name" value="FAD_binding_3"/>
    <property type="match status" value="1"/>
</dbReference>
<comment type="similarity">
    <text evidence="1">Belongs to the paxM FAD-dependent monooxygenase family.</text>
</comment>
<dbReference type="InterPro" id="IPR036188">
    <property type="entry name" value="FAD/NAD-bd_sf"/>
</dbReference>
<dbReference type="AlphaFoldDB" id="A0A8H6AGZ0"/>
<evidence type="ECO:0000313" key="6">
    <source>
        <dbReference type="EMBL" id="KAF5866585.1"/>
    </source>
</evidence>
<dbReference type="Proteomes" id="UP000541154">
    <property type="component" value="Unassembled WGS sequence"/>
</dbReference>
<evidence type="ECO:0000259" key="5">
    <source>
        <dbReference type="Pfam" id="PF01494"/>
    </source>
</evidence>